<sequence>MKKVMLTLAALLLVSAASGAWAHTDHDHDEAPAQIKLELKGGKTGATVYAKSAGKNYATAGATGVLTIISGGTKTDVVLQPGADNTMVGKTAAPLAAGTRAQASITFADKNTVKAELVAK</sequence>
<dbReference type="EMBL" id="LFKP01000016">
    <property type="protein sequence ID" value="OHV93787.1"/>
    <property type="molecule type" value="Genomic_DNA"/>
</dbReference>
<evidence type="ECO:0000256" key="1">
    <source>
        <dbReference type="SAM" id="SignalP"/>
    </source>
</evidence>
<dbReference type="RefSeq" id="WP_071080481.1">
    <property type="nucleotide sequence ID" value="NZ_LFKP01000016.1"/>
</dbReference>
<reference evidence="2 3" key="1">
    <citation type="submission" date="2015-06" db="EMBL/GenBank/DDBJ databases">
        <title>Draft genome sequencing of a biphenyl-degrading bacterium, Janthinobacterium lividum MEG1.</title>
        <authorList>
            <person name="Shimodaira J."/>
            <person name="Hatta T."/>
        </authorList>
    </citation>
    <scope>NUCLEOTIDE SEQUENCE [LARGE SCALE GENOMIC DNA]</scope>
    <source>
        <strain evidence="2 3">MEG1</strain>
        <plasmid evidence="2">pMEG01</plasmid>
    </source>
</reference>
<comment type="caution">
    <text evidence="2">The sequence shown here is derived from an EMBL/GenBank/DDBJ whole genome shotgun (WGS) entry which is preliminary data.</text>
</comment>
<protein>
    <recommendedName>
        <fullName evidence="4">DUF5666 domain-containing protein</fullName>
    </recommendedName>
</protein>
<name>A0A1S1TZW6_9BURK</name>
<proteinExistence type="predicted"/>
<evidence type="ECO:0008006" key="4">
    <source>
        <dbReference type="Google" id="ProtNLM"/>
    </source>
</evidence>
<evidence type="ECO:0000313" key="3">
    <source>
        <dbReference type="Proteomes" id="UP000179840"/>
    </source>
</evidence>
<accession>A0A1S1TZW6</accession>
<keyword evidence="2" id="KW-0614">Plasmid</keyword>
<gene>
    <name evidence="2" type="ORF">AKG95_29080</name>
</gene>
<keyword evidence="1" id="KW-0732">Signal</keyword>
<organism evidence="2 3">
    <name type="scientific">Janthinobacterium lividum</name>
    <dbReference type="NCBI Taxonomy" id="29581"/>
    <lineage>
        <taxon>Bacteria</taxon>
        <taxon>Pseudomonadati</taxon>
        <taxon>Pseudomonadota</taxon>
        <taxon>Betaproteobacteria</taxon>
        <taxon>Burkholderiales</taxon>
        <taxon>Oxalobacteraceae</taxon>
        <taxon>Janthinobacterium</taxon>
    </lineage>
</organism>
<feature type="chain" id="PRO_5010338477" description="DUF5666 domain-containing protein" evidence="1">
    <location>
        <begin position="23"/>
        <end position="120"/>
    </location>
</feature>
<feature type="signal peptide" evidence="1">
    <location>
        <begin position="1"/>
        <end position="22"/>
    </location>
</feature>
<dbReference type="AlphaFoldDB" id="A0A1S1TZW6"/>
<dbReference type="Proteomes" id="UP000179840">
    <property type="component" value="Unassembled WGS sequence"/>
</dbReference>
<evidence type="ECO:0000313" key="2">
    <source>
        <dbReference type="EMBL" id="OHV93787.1"/>
    </source>
</evidence>
<geneLocation type="plasmid" evidence="2">
    <name>pMEG01</name>
</geneLocation>